<gene>
    <name evidence="5" type="ORF">PVAP13_3NG178614</name>
</gene>
<comment type="subcellular location">
    <subcellularLocation>
        <location evidence="2">Cytoplasm</location>
    </subcellularLocation>
    <subcellularLocation>
        <location evidence="1">Nucleus</location>
    </subcellularLocation>
</comment>
<reference evidence="5" key="1">
    <citation type="submission" date="2020-05" db="EMBL/GenBank/DDBJ databases">
        <title>WGS assembly of Panicum virgatum.</title>
        <authorList>
            <person name="Lovell J.T."/>
            <person name="Jenkins J."/>
            <person name="Shu S."/>
            <person name="Juenger T.E."/>
            <person name="Schmutz J."/>
        </authorList>
    </citation>
    <scope>NUCLEOTIDE SEQUENCE</scope>
    <source>
        <strain evidence="5">AP13</strain>
    </source>
</reference>
<dbReference type="Proteomes" id="UP000823388">
    <property type="component" value="Chromosome 3N"/>
</dbReference>
<proteinExistence type="predicted"/>
<dbReference type="GO" id="GO:0005634">
    <property type="term" value="C:nucleus"/>
    <property type="evidence" value="ECO:0007669"/>
    <property type="project" value="UniProtKB-SubCell"/>
</dbReference>
<comment type="caution">
    <text evidence="5">The sequence shown here is derived from an EMBL/GenBank/DDBJ whole genome shotgun (WGS) entry which is preliminary data.</text>
</comment>
<keyword evidence="4" id="KW-0539">Nucleus</keyword>
<keyword evidence="3" id="KW-0963">Cytoplasm</keyword>
<evidence type="ECO:0000256" key="1">
    <source>
        <dbReference type="ARBA" id="ARBA00004123"/>
    </source>
</evidence>
<name>A0A8T0U8Y7_PANVG</name>
<dbReference type="PANTHER" id="PTHR31250:SF14">
    <property type="entry name" value="IQ DOMAIN-CONTAINING PROTEIN IQM2"/>
    <property type="match status" value="1"/>
</dbReference>
<evidence type="ECO:0000313" key="6">
    <source>
        <dbReference type="Proteomes" id="UP000823388"/>
    </source>
</evidence>
<dbReference type="GO" id="GO:0005737">
    <property type="term" value="C:cytoplasm"/>
    <property type="evidence" value="ECO:0007669"/>
    <property type="project" value="UniProtKB-SubCell"/>
</dbReference>
<dbReference type="AlphaFoldDB" id="A0A8T0U8Y7"/>
<evidence type="ECO:0000256" key="3">
    <source>
        <dbReference type="ARBA" id="ARBA00022490"/>
    </source>
</evidence>
<evidence type="ECO:0000256" key="2">
    <source>
        <dbReference type="ARBA" id="ARBA00004496"/>
    </source>
</evidence>
<evidence type="ECO:0000256" key="4">
    <source>
        <dbReference type="ARBA" id="ARBA00023242"/>
    </source>
</evidence>
<sequence length="101" mass="11645">MEAAMLICFCLLRLDRWKLLDFALLKCSSMSFNIEKQETAMSKWSRVRTRAAKVRKGLFNDDKAQKLALQHWLKAVGKGLFNDGKAQKLALQHWFEAVSVD</sequence>
<evidence type="ECO:0000313" key="5">
    <source>
        <dbReference type="EMBL" id="KAG2617134.1"/>
    </source>
</evidence>
<dbReference type="InterPro" id="IPR044159">
    <property type="entry name" value="IQM"/>
</dbReference>
<protein>
    <submittedName>
        <fullName evidence="5">Uncharacterized protein</fullName>
    </submittedName>
</protein>
<organism evidence="5 6">
    <name type="scientific">Panicum virgatum</name>
    <name type="common">Blackwell switchgrass</name>
    <dbReference type="NCBI Taxonomy" id="38727"/>
    <lineage>
        <taxon>Eukaryota</taxon>
        <taxon>Viridiplantae</taxon>
        <taxon>Streptophyta</taxon>
        <taxon>Embryophyta</taxon>
        <taxon>Tracheophyta</taxon>
        <taxon>Spermatophyta</taxon>
        <taxon>Magnoliopsida</taxon>
        <taxon>Liliopsida</taxon>
        <taxon>Poales</taxon>
        <taxon>Poaceae</taxon>
        <taxon>PACMAD clade</taxon>
        <taxon>Panicoideae</taxon>
        <taxon>Panicodae</taxon>
        <taxon>Paniceae</taxon>
        <taxon>Panicinae</taxon>
        <taxon>Panicum</taxon>
        <taxon>Panicum sect. Hiantes</taxon>
    </lineage>
</organism>
<accession>A0A8T0U8Y7</accession>
<dbReference type="PANTHER" id="PTHR31250">
    <property type="entry name" value="IQ DOMAIN-CONTAINING PROTEIN IQM3"/>
    <property type="match status" value="1"/>
</dbReference>
<keyword evidence="6" id="KW-1185">Reference proteome</keyword>
<dbReference type="EMBL" id="CM029042">
    <property type="protein sequence ID" value="KAG2617134.1"/>
    <property type="molecule type" value="Genomic_DNA"/>
</dbReference>